<dbReference type="Pfam" id="PF05699">
    <property type="entry name" value="Dimer_Tnp_hAT"/>
    <property type="match status" value="1"/>
</dbReference>
<dbReference type="SUPFAM" id="SSF53098">
    <property type="entry name" value="Ribonuclease H-like"/>
    <property type="match status" value="1"/>
</dbReference>
<feature type="domain" description="HAT C-terminal dimerisation" evidence="1">
    <location>
        <begin position="147"/>
        <end position="227"/>
    </location>
</feature>
<sequence length="244" mass="27481">MFEGKTLSKHELVVENSLKGEEAGQFLFSKHSSSEATCNNYFIRGTGDLSTLDRKIMHLVACQNLPFAIVVAETFSPILAKDLLKEEQKSLKRIQEKVDDRGNIFECGEEVRSPPPKRTSSFFGQLSHLFVDEEGFNDEQVSSAMIDLSSYTKQRCIDPEADPLQYCKDNEKSSAILAKIAQRYLSPLATSQLSEQLFSVAIYIYDYRRSNLKPKKAEMLIFLNKNLSLLSFSVSVVCPEPSAM</sequence>
<dbReference type="PANTHER" id="PTHR47611:SF3">
    <property type="entry name" value="HAT C-TERMINAL DIMERISATION DOMAIN-CONTAINING PROTEIN"/>
    <property type="match status" value="1"/>
</dbReference>
<proteinExistence type="predicted"/>
<protein>
    <submittedName>
        <fullName evidence="3">HAT C-terminal dimerisation domain-containing protein</fullName>
    </submittedName>
</protein>
<dbReference type="InterPro" id="IPR012337">
    <property type="entry name" value="RNaseH-like_sf"/>
</dbReference>
<keyword evidence="2" id="KW-1185">Reference proteome</keyword>
<reference evidence="3" key="1">
    <citation type="submission" date="2022-11" db="UniProtKB">
        <authorList>
            <consortium name="WormBaseParasite"/>
        </authorList>
    </citation>
    <scope>IDENTIFICATION</scope>
</reference>
<accession>A0A915CQ58</accession>
<dbReference type="InterPro" id="IPR008906">
    <property type="entry name" value="HATC_C_dom"/>
</dbReference>
<dbReference type="AlphaFoldDB" id="A0A915CQ58"/>
<evidence type="ECO:0000313" key="3">
    <source>
        <dbReference type="WBParaSite" id="jg10940"/>
    </source>
</evidence>
<evidence type="ECO:0000259" key="1">
    <source>
        <dbReference type="Pfam" id="PF05699"/>
    </source>
</evidence>
<dbReference type="WBParaSite" id="jg10940">
    <property type="protein sequence ID" value="jg10940"/>
    <property type="gene ID" value="jg10940"/>
</dbReference>
<name>A0A915CQ58_9BILA</name>
<evidence type="ECO:0000313" key="2">
    <source>
        <dbReference type="Proteomes" id="UP000887574"/>
    </source>
</evidence>
<organism evidence="2 3">
    <name type="scientific">Ditylenchus dipsaci</name>
    <dbReference type="NCBI Taxonomy" id="166011"/>
    <lineage>
        <taxon>Eukaryota</taxon>
        <taxon>Metazoa</taxon>
        <taxon>Ecdysozoa</taxon>
        <taxon>Nematoda</taxon>
        <taxon>Chromadorea</taxon>
        <taxon>Rhabditida</taxon>
        <taxon>Tylenchina</taxon>
        <taxon>Tylenchomorpha</taxon>
        <taxon>Sphaerularioidea</taxon>
        <taxon>Anguinidae</taxon>
        <taxon>Anguininae</taxon>
        <taxon>Ditylenchus</taxon>
    </lineage>
</organism>
<dbReference type="PANTHER" id="PTHR47611">
    <property type="entry name" value="HAT DIMERISATION DOMAIN, C-TERMINAL"/>
    <property type="match status" value="1"/>
</dbReference>
<dbReference type="GO" id="GO:0046983">
    <property type="term" value="F:protein dimerization activity"/>
    <property type="evidence" value="ECO:0007669"/>
    <property type="project" value="InterPro"/>
</dbReference>
<dbReference type="Proteomes" id="UP000887574">
    <property type="component" value="Unplaced"/>
</dbReference>